<accession>A0ABY4CP45</accession>
<name>A0ABY4CP45_9BACL</name>
<evidence type="ECO:0000256" key="2">
    <source>
        <dbReference type="ARBA" id="ARBA00007639"/>
    </source>
</evidence>
<dbReference type="PROSITE" id="PS51257">
    <property type="entry name" value="PROKAR_LIPOPROTEIN"/>
    <property type="match status" value="1"/>
</dbReference>
<evidence type="ECO:0000256" key="1">
    <source>
        <dbReference type="ARBA" id="ARBA00004196"/>
    </source>
</evidence>
<comment type="subcellular location">
    <subcellularLocation>
        <location evidence="1">Cell envelope</location>
    </subcellularLocation>
</comment>
<feature type="domain" description="Periplasmic binding protein" evidence="5">
    <location>
        <begin position="64"/>
        <end position="319"/>
    </location>
</feature>
<evidence type="ECO:0000256" key="4">
    <source>
        <dbReference type="SAM" id="SignalP"/>
    </source>
</evidence>
<sequence>MKREVTFFLGATLATSLVLTACGSNGTSTSSSNQTKSTAISSKSNKTGNFVLDYVPKKKNGFTVGFSNGYFGNTWRSQYVDGAKAIGDKLKKEGVLKDLIIQNTNGVPDQIAAIQNMINQGVDALVIDPVSSSSLSAVVAKAVSKGILVIIDDDPANYPNTINVTNDNYAFWKIQAKWLAEQLHGKGNIVEITGIAGNSADQLRQKAANDVLKNYPNIHVLASAPGGWDETKAKQAMSNFLSAYKNIDGILEQDVMADGVLQAYKAAGKQPPVMTGDYTYGFLRKWKNQYPNLNTMTTPYAPGVGADGVEVAVRLLEGYKLKPNVLVQNPLQPGVKNTIMNPAPYVVTKTADPNGAWMKGLDSRTKAIGLDDALKIGKGQPDGASLDSVWSEQDLDSLFSKPAK</sequence>
<dbReference type="PANTHER" id="PTHR46847">
    <property type="entry name" value="D-ALLOSE-BINDING PERIPLASMIC PROTEIN-RELATED"/>
    <property type="match status" value="1"/>
</dbReference>
<keyword evidence="3 4" id="KW-0732">Signal</keyword>
<dbReference type="PANTHER" id="PTHR46847:SF3">
    <property type="entry name" value="GALACTOFURANOSE-BINDING PROTEIN YTFQ"/>
    <property type="match status" value="1"/>
</dbReference>
<feature type="signal peptide" evidence="4">
    <location>
        <begin position="1"/>
        <end position="21"/>
    </location>
</feature>
<comment type="similarity">
    <text evidence="2">Belongs to the bacterial solute-binding protein 2 family.</text>
</comment>
<feature type="chain" id="PRO_5045700186" evidence="4">
    <location>
        <begin position="22"/>
        <end position="404"/>
    </location>
</feature>
<dbReference type="InterPro" id="IPR025997">
    <property type="entry name" value="SBP_2_dom"/>
</dbReference>
<dbReference type="Pfam" id="PF13407">
    <property type="entry name" value="Peripla_BP_4"/>
    <property type="match status" value="1"/>
</dbReference>
<dbReference type="RefSeq" id="WP_347437704.1">
    <property type="nucleotide sequence ID" value="NZ_CP089291.1"/>
</dbReference>
<dbReference type="InterPro" id="IPR028082">
    <property type="entry name" value="Peripla_BP_I"/>
</dbReference>
<dbReference type="Gene3D" id="3.40.50.2300">
    <property type="match status" value="2"/>
</dbReference>
<dbReference type="EMBL" id="CP089291">
    <property type="protein sequence ID" value="UOF91011.1"/>
    <property type="molecule type" value="Genomic_DNA"/>
</dbReference>
<organism evidence="6 7">
    <name type="scientific">Fodinisporobacter ferrooxydans</name>
    <dbReference type="NCBI Taxonomy" id="2901836"/>
    <lineage>
        <taxon>Bacteria</taxon>
        <taxon>Bacillati</taxon>
        <taxon>Bacillota</taxon>
        <taxon>Bacilli</taxon>
        <taxon>Bacillales</taxon>
        <taxon>Alicyclobacillaceae</taxon>
        <taxon>Fodinisporobacter</taxon>
    </lineage>
</organism>
<gene>
    <name evidence="6" type="ORF">LSG31_01645</name>
</gene>
<proteinExistence type="inferred from homology"/>
<protein>
    <submittedName>
        <fullName evidence="6">Substrate-binding domain-containing protein</fullName>
    </submittedName>
</protein>
<evidence type="ECO:0000256" key="3">
    <source>
        <dbReference type="ARBA" id="ARBA00022729"/>
    </source>
</evidence>
<evidence type="ECO:0000313" key="6">
    <source>
        <dbReference type="EMBL" id="UOF91011.1"/>
    </source>
</evidence>
<evidence type="ECO:0000259" key="5">
    <source>
        <dbReference type="Pfam" id="PF13407"/>
    </source>
</evidence>
<reference evidence="6" key="1">
    <citation type="submission" date="2021-12" db="EMBL/GenBank/DDBJ databases">
        <title>Alicyclobacillaceae gen. nov., sp. nov., isolated from chalcocite enrichment system.</title>
        <authorList>
            <person name="Jiang Z."/>
        </authorList>
    </citation>
    <scope>NUCLEOTIDE SEQUENCE</scope>
    <source>
        <strain evidence="6">MYW30-H2</strain>
    </source>
</reference>
<dbReference type="Proteomes" id="UP000830167">
    <property type="component" value="Chromosome"/>
</dbReference>
<evidence type="ECO:0000313" key="7">
    <source>
        <dbReference type="Proteomes" id="UP000830167"/>
    </source>
</evidence>
<dbReference type="SUPFAM" id="SSF53822">
    <property type="entry name" value="Periplasmic binding protein-like I"/>
    <property type="match status" value="1"/>
</dbReference>
<keyword evidence="7" id="KW-1185">Reference proteome</keyword>